<dbReference type="AlphaFoldDB" id="A0A1E5PY96"/>
<evidence type="ECO:0000256" key="1">
    <source>
        <dbReference type="SAM" id="MobiDB-lite"/>
    </source>
</evidence>
<accession>A0A1E5PY96</accession>
<dbReference type="GO" id="GO:0003677">
    <property type="term" value="F:DNA binding"/>
    <property type="evidence" value="ECO:0007669"/>
    <property type="project" value="TreeGrafter"/>
</dbReference>
<feature type="region of interest" description="Disordered" evidence="1">
    <location>
        <begin position="545"/>
        <end position="587"/>
    </location>
</feature>
<dbReference type="Pfam" id="PF01614">
    <property type="entry name" value="IclR_C"/>
    <property type="match status" value="1"/>
</dbReference>
<evidence type="ECO:0000313" key="3">
    <source>
        <dbReference type="EMBL" id="OEJ34481.1"/>
    </source>
</evidence>
<keyword evidence="4" id="KW-1185">Reference proteome</keyword>
<protein>
    <recommendedName>
        <fullName evidence="2">IclR-ED domain-containing protein</fullName>
    </recommendedName>
</protein>
<dbReference type="GO" id="GO:0003700">
    <property type="term" value="F:DNA-binding transcription factor activity"/>
    <property type="evidence" value="ECO:0007669"/>
    <property type="project" value="TreeGrafter"/>
</dbReference>
<dbReference type="PROSITE" id="PS51078">
    <property type="entry name" value="ICLR_ED"/>
    <property type="match status" value="1"/>
</dbReference>
<comment type="caution">
    <text evidence="3">The sequence shown here is derived from an EMBL/GenBank/DDBJ whole genome shotgun (WGS) entry which is preliminary data.</text>
</comment>
<dbReference type="EMBL" id="MEHK01000001">
    <property type="protein sequence ID" value="OEJ34481.1"/>
    <property type="molecule type" value="Genomic_DNA"/>
</dbReference>
<dbReference type="GO" id="GO:0045892">
    <property type="term" value="P:negative regulation of DNA-templated transcription"/>
    <property type="evidence" value="ECO:0007669"/>
    <property type="project" value="TreeGrafter"/>
</dbReference>
<dbReference type="STRING" id="36818.BGK67_26910"/>
<dbReference type="InterPro" id="IPR029016">
    <property type="entry name" value="GAF-like_dom_sf"/>
</dbReference>
<dbReference type="PANTHER" id="PTHR30136:SF24">
    <property type="entry name" value="HTH-TYPE TRANSCRIPTIONAL REPRESSOR ALLR"/>
    <property type="match status" value="1"/>
</dbReference>
<evidence type="ECO:0000313" key="4">
    <source>
        <dbReference type="Proteomes" id="UP000095705"/>
    </source>
</evidence>
<proteinExistence type="predicted"/>
<sequence>MRPYERRRPQDGEQTPRSLAEFLARAGVRNRYPHYDLGAAEARLLRATPHAPATGHRARRRSVFGWSDPARDCPLDSERARRDLKAACLASVCGPKAEEQLGSFLSSGHTDLAGAVVFGCLLHLAGLREGARFWWQFAAGSGHARTAPAAYCLFLDHSRRGEHHDARLWARDLGRRGFRPGGRRDLREVRLCAQAAVLRYVDQLDDPDLGPVPLPRAGLPDVLAAFRPPTALVTATPAGACAPAVGPASAGSAAPPSGITPAGVTEPALAAGPLRHPALTAAARGTVVQAGTGEALAEARRALAVVRVLEQHPLGVRAPRLARASGLTGQELGPLLSMLCEEEYAYRPAAGVYARGPALDRLGAPGGHGLAGQLQRTLSLARDSAGAAVYLSRYAEGEVRITQMADGPGTPPVREWVDFRAAAHASAVGKCLLTQLDHDRRADHVARHRPARLTPRTITDSRALFSALDSVAPGAPVFDLLEYSPGVVCSAIPIATGDAAGSLALSLPAAHAHRLAQATAALRRKAVPVLLALLLSGAIPPEGPAAPSGTGALPAAGVPDTPDASGTEPSDAPRRTEPGRAPLTPETLRHLRRMFRTPLTGTTGSPAGPHLVSDTSSAAAYLFEALPDTGGPCLSLPHTFTQVAPGTLATPTGLVVLGP</sequence>
<dbReference type="PANTHER" id="PTHR30136">
    <property type="entry name" value="HELIX-TURN-HELIX TRANSCRIPTIONAL REGULATOR, ICLR FAMILY"/>
    <property type="match status" value="1"/>
</dbReference>
<feature type="domain" description="IclR-ED" evidence="2">
    <location>
        <begin position="358"/>
        <end position="535"/>
    </location>
</feature>
<reference evidence="3 4" key="1">
    <citation type="submission" date="2016-08" db="EMBL/GenBank/DDBJ databases">
        <title>The complete genome of Streptomyces subrutilus 10-1-1.</title>
        <authorList>
            <person name="Chen X."/>
        </authorList>
    </citation>
    <scope>NUCLEOTIDE SEQUENCE [LARGE SCALE GENOMIC DNA]</scope>
    <source>
        <strain evidence="3 4">10-1-1</strain>
    </source>
</reference>
<dbReference type="SUPFAM" id="SSF55781">
    <property type="entry name" value="GAF domain-like"/>
    <property type="match status" value="1"/>
</dbReference>
<dbReference type="Proteomes" id="UP000095705">
    <property type="component" value="Unassembled WGS sequence"/>
</dbReference>
<dbReference type="Gene3D" id="3.30.450.40">
    <property type="match status" value="1"/>
</dbReference>
<organism evidence="3 4">
    <name type="scientific">Streptomyces subrutilus</name>
    <dbReference type="NCBI Taxonomy" id="36818"/>
    <lineage>
        <taxon>Bacteria</taxon>
        <taxon>Bacillati</taxon>
        <taxon>Actinomycetota</taxon>
        <taxon>Actinomycetes</taxon>
        <taxon>Kitasatosporales</taxon>
        <taxon>Streptomycetaceae</taxon>
        <taxon>Streptomyces</taxon>
    </lineage>
</organism>
<evidence type="ECO:0000259" key="2">
    <source>
        <dbReference type="PROSITE" id="PS51078"/>
    </source>
</evidence>
<dbReference type="InterPro" id="IPR050707">
    <property type="entry name" value="HTH_MetabolicPath_Reg"/>
</dbReference>
<dbReference type="InterPro" id="IPR014757">
    <property type="entry name" value="Tscrpt_reg_IclR_C"/>
</dbReference>
<gene>
    <name evidence="3" type="ORF">BGK67_26910</name>
</gene>
<name>A0A1E5PY96_9ACTN</name>